<dbReference type="STRING" id="72359.L7JRS8"/>
<accession>L7JRS8</accession>
<comment type="pathway">
    <text evidence="1">Protein modification; peptidyl-diphthamide biosynthesis.</text>
</comment>
<evidence type="ECO:0000256" key="3">
    <source>
        <dbReference type="ARBA" id="ARBA00023004"/>
    </source>
</evidence>
<dbReference type="Pfam" id="PF05207">
    <property type="entry name" value="Zn_ribbon_CSL"/>
    <property type="match status" value="1"/>
</dbReference>
<comment type="catalytic activity">
    <reaction evidence="5">
        <text>[3Fe-4S](1+)-[protein] + Fe(2+)-[Dph3] = [3Fe-4S](0)-[protein] + Fe(3+)-[Dph3]</text>
        <dbReference type="Rhea" id="RHEA:71235"/>
        <dbReference type="Rhea" id="RHEA-COMP:17996"/>
        <dbReference type="Rhea" id="RHEA-COMP:17997"/>
        <dbReference type="Rhea" id="RHEA-COMP:18002"/>
        <dbReference type="Rhea" id="RHEA-COMP:18003"/>
        <dbReference type="ChEBI" id="CHEBI:29033"/>
        <dbReference type="ChEBI" id="CHEBI:29034"/>
        <dbReference type="ChEBI" id="CHEBI:33751"/>
        <dbReference type="ChEBI" id="CHEBI:47402"/>
        <dbReference type="ChEBI" id="CHEBI:83228"/>
    </reaction>
</comment>
<dbReference type="GO" id="GO:0046872">
    <property type="term" value="F:metal ion binding"/>
    <property type="evidence" value="ECO:0007669"/>
    <property type="project" value="UniProtKB-KW"/>
</dbReference>
<evidence type="ECO:0000313" key="10">
    <source>
        <dbReference type="Proteomes" id="UP000011185"/>
    </source>
</evidence>
<evidence type="ECO:0000256" key="2">
    <source>
        <dbReference type="ARBA" id="ARBA00022723"/>
    </source>
</evidence>
<dbReference type="Gene3D" id="3.10.660.10">
    <property type="entry name" value="DPH Zinc finger"/>
    <property type="match status" value="1"/>
</dbReference>
<dbReference type="PANTHER" id="PTHR21454">
    <property type="entry name" value="DPH3 HOMOLOG-RELATED"/>
    <property type="match status" value="1"/>
</dbReference>
<evidence type="ECO:0000256" key="6">
    <source>
        <dbReference type="ARBA" id="ARBA00041070"/>
    </source>
</evidence>
<evidence type="ECO:0000256" key="5">
    <source>
        <dbReference type="ARBA" id="ARBA00036267"/>
    </source>
</evidence>
<dbReference type="InterPro" id="IPR007872">
    <property type="entry name" value="DPH_MB_dom"/>
</dbReference>
<dbReference type="VEuPathDB" id="MicrosporidiaDB:THOM_3098"/>
<evidence type="ECO:0000256" key="1">
    <source>
        <dbReference type="ARBA" id="ARBA00005156"/>
    </source>
</evidence>
<dbReference type="HOGENOM" id="CLU_155991_2_0_1"/>
<proteinExistence type="inferred from homology"/>
<comment type="catalytic activity">
    <reaction evidence="7">
        <text>2 [3Fe-4S](0)-[protein] + 2 Fe(2+)-[Dph3] + NADH = 2 [4Fe-4S](1+)-[protein] + 2 [Dph3] + NAD(+) + H(+)</text>
        <dbReference type="Rhea" id="RHEA:71239"/>
        <dbReference type="Rhea" id="RHEA-COMP:17997"/>
        <dbReference type="Rhea" id="RHEA-COMP:17998"/>
        <dbReference type="Rhea" id="RHEA-COMP:18001"/>
        <dbReference type="Rhea" id="RHEA-COMP:18002"/>
        <dbReference type="ChEBI" id="CHEBI:15378"/>
        <dbReference type="ChEBI" id="CHEBI:29033"/>
        <dbReference type="ChEBI" id="CHEBI:33723"/>
        <dbReference type="ChEBI" id="CHEBI:47402"/>
        <dbReference type="ChEBI" id="CHEBI:57540"/>
        <dbReference type="ChEBI" id="CHEBI:57945"/>
        <dbReference type="ChEBI" id="CHEBI:83228"/>
    </reaction>
</comment>
<dbReference type="SUPFAM" id="SSF144217">
    <property type="entry name" value="CSL zinc finger"/>
    <property type="match status" value="1"/>
</dbReference>
<name>L7JRS8_TRAHO</name>
<sequence>MPSFQNKVFTPEEIEIYFEQAQPYYDEIDLDDFTYDEERNAYVYPCPCGDKFVITVDELMIGETKATCPSCSLVLKVSYNFDDVEEYLK</sequence>
<dbReference type="Proteomes" id="UP000011185">
    <property type="component" value="Unassembled WGS sequence"/>
</dbReference>
<evidence type="ECO:0000259" key="8">
    <source>
        <dbReference type="PROSITE" id="PS51074"/>
    </source>
</evidence>
<dbReference type="InParanoid" id="L7JRS8"/>
<dbReference type="OrthoDB" id="66964at2759"/>
<feature type="domain" description="DPH-type MB" evidence="8">
    <location>
        <begin position="24"/>
        <end position="80"/>
    </location>
</feature>
<evidence type="ECO:0000256" key="4">
    <source>
        <dbReference type="ARBA" id="ARBA00024032"/>
    </source>
</evidence>
<keyword evidence="2" id="KW-0479">Metal-binding</keyword>
<gene>
    <name evidence="9" type="ORF">THOM_3098</name>
</gene>
<evidence type="ECO:0000313" key="9">
    <source>
        <dbReference type="EMBL" id="ELQ74005.1"/>
    </source>
</evidence>
<dbReference type="InterPro" id="IPR036671">
    <property type="entry name" value="DPH_MB_sf"/>
</dbReference>
<evidence type="ECO:0000256" key="7">
    <source>
        <dbReference type="ARBA" id="ARBA00048125"/>
    </source>
</evidence>
<dbReference type="InterPro" id="IPR044248">
    <property type="entry name" value="DPH3/4-like"/>
</dbReference>
<keyword evidence="3" id="KW-0408">Iron</keyword>
<dbReference type="PANTHER" id="PTHR21454:SF31">
    <property type="entry name" value="DIPHTHAMIDE BIOSYNTHESIS PROTEIN 3"/>
    <property type="match status" value="1"/>
</dbReference>
<dbReference type="EMBL" id="JH994091">
    <property type="protein sequence ID" value="ELQ74005.1"/>
    <property type="molecule type" value="Genomic_DNA"/>
</dbReference>
<dbReference type="FunFam" id="3.10.660.10:FF:000001">
    <property type="entry name" value="Diphthamide biosynthesis 3"/>
    <property type="match status" value="1"/>
</dbReference>
<dbReference type="FunCoup" id="L7JRS8">
    <property type="interactions" value="53"/>
</dbReference>
<dbReference type="GO" id="GO:0017183">
    <property type="term" value="P:protein histidyl modification to diphthamide"/>
    <property type="evidence" value="ECO:0007669"/>
    <property type="project" value="UniProtKB-UniPathway"/>
</dbReference>
<organism evidence="9 10">
    <name type="scientific">Trachipleistophora hominis</name>
    <name type="common">Microsporidian parasite</name>
    <dbReference type="NCBI Taxonomy" id="72359"/>
    <lineage>
        <taxon>Eukaryota</taxon>
        <taxon>Fungi</taxon>
        <taxon>Fungi incertae sedis</taxon>
        <taxon>Microsporidia</taxon>
        <taxon>Pleistophoridae</taxon>
        <taxon>Trachipleistophora</taxon>
    </lineage>
</organism>
<dbReference type="PROSITE" id="PS51074">
    <property type="entry name" value="DPH_MB"/>
    <property type="match status" value="1"/>
</dbReference>
<reference evidence="9 10" key="1">
    <citation type="journal article" date="2012" name="PLoS Pathog.">
        <title>The genome of the obligate intracellular parasite Trachipleistophora hominis: new insights into microsporidian genome dynamics and reductive evolution.</title>
        <authorList>
            <person name="Heinz E."/>
            <person name="Williams T.A."/>
            <person name="Nakjang S."/>
            <person name="Noel C.J."/>
            <person name="Swan D.C."/>
            <person name="Goldberg A.V."/>
            <person name="Harris S.R."/>
            <person name="Weinmaier T."/>
            <person name="Markert S."/>
            <person name="Becher D."/>
            <person name="Bernhardt J."/>
            <person name="Dagan T."/>
            <person name="Hacker C."/>
            <person name="Lucocq J.M."/>
            <person name="Schweder T."/>
            <person name="Rattei T."/>
            <person name="Hall N."/>
            <person name="Hirt R.P."/>
            <person name="Embley T.M."/>
        </authorList>
    </citation>
    <scope>NUCLEOTIDE SEQUENCE [LARGE SCALE GENOMIC DNA]</scope>
</reference>
<dbReference type="UniPathway" id="UPA00559"/>
<dbReference type="OMA" id="IYDPDMF"/>
<dbReference type="AlphaFoldDB" id="L7JRS8"/>
<comment type="similarity">
    <text evidence="4">Belongs to the DPH3 family.</text>
</comment>
<protein>
    <recommendedName>
        <fullName evidence="6">Diphthamide biosynthesis protein 3</fullName>
    </recommendedName>
</protein>
<keyword evidence="10" id="KW-1185">Reference proteome</keyword>